<reference evidence="9" key="1">
    <citation type="submission" date="2022-08" db="EMBL/GenBank/DDBJ databases">
        <title>Novel sulphate-reducing endosymbionts in the free-living metamonad Anaeramoeba.</title>
        <authorList>
            <person name="Jerlstrom-Hultqvist J."/>
            <person name="Cepicka I."/>
            <person name="Gallot-Lavallee L."/>
            <person name="Salas-Leiva D."/>
            <person name="Curtis B.A."/>
            <person name="Zahonova K."/>
            <person name="Pipaliya S."/>
            <person name="Dacks J."/>
            <person name="Roger A.J."/>
        </authorList>
    </citation>
    <scope>NUCLEOTIDE SEQUENCE</scope>
    <source>
        <strain evidence="9">Busselton2</strain>
    </source>
</reference>
<dbReference type="GO" id="GO:0005381">
    <property type="term" value="F:iron ion transmembrane transporter activity"/>
    <property type="evidence" value="ECO:0007669"/>
    <property type="project" value="UniProtKB-UniRule"/>
</dbReference>
<evidence type="ECO:0000256" key="1">
    <source>
        <dbReference type="ARBA" id="ARBA00004141"/>
    </source>
</evidence>
<dbReference type="GO" id="GO:0016020">
    <property type="term" value="C:membrane"/>
    <property type="evidence" value="ECO:0007669"/>
    <property type="project" value="UniProtKB-SubCell"/>
</dbReference>
<feature type="transmembrane region" description="Helical" evidence="7">
    <location>
        <begin position="332"/>
        <end position="352"/>
    </location>
</feature>
<accession>A0AAV7ZFP0</accession>
<feature type="transmembrane region" description="Helical" evidence="7">
    <location>
        <begin position="297"/>
        <end position="320"/>
    </location>
</feature>
<feature type="compositionally biased region" description="Basic and acidic residues" evidence="8">
    <location>
        <begin position="215"/>
        <end position="226"/>
    </location>
</feature>
<dbReference type="Pfam" id="PF06963">
    <property type="entry name" value="FPN1"/>
    <property type="match status" value="1"/>
</dbReference>
<feature type="transmembrane region" description="Helical" evidence="7">
    <location>
        <begin position="400"/>
        <end position="419"/>
    </location>
</feature>
<dbReference type="Proteomes" id="UP001146793">
    <property type="component" value="Unassembled WGS sequence"/>
</dbReference>
<organism evidence="9 10">
    <name type="scientific">Anaeramoeba flamelloides</name>
    <dbReference type="NCBI Taxonomy" id="1746091"/>
    <lineage>
        <taxon>Eukaryota</taxon>
        <taxon>Metamonada</taxon>
        <taxon>Anaeramoebidae</taxon>
        <taxon>Anaeramoeba</taxon>
    </lineage>
</organism>
<evidence type="ECO:0000313" key="10">
    <source>
        <dbReference type="Proteomes" id="UP001146793"/>
    </source>
</evidence>
<evidence type="ECO:0000256" key="4">
    <source>
        <dbReference type="ARBA" id="ARBA00022692"/>
    </source>
</evidence>
<keyword evidence="7" id="KW-0406">Ion transport</keyword>
<comment type="caution">
    <text evidence="9">The sequence shown here is derived from an EMBL/GenBank/DDBJ whole genome shotgun (WGS) entry which is preliminary data.</text>
</comment>
<dbReference type="InterPro" id="IPR009716">
    <property type="entry name" value="Ferroportin-1"/>
</dbReference>
<dbReference type="InterPro" id="IPR036259">
    <property type="entry name" value="MFS_trans_sf"/>
</dbReference>
<evidence type="ECO:0000256" key="7">
    <source>
        <dbReference type="RuleBase" id="RU365065"/>
    </source>
</evidence>
<evidence type="ECO:0000256" key="3">
    <source>
        <dbReference type="ARBA" id="ARBA00022448"/>
    </source>
</evidence>
<keyword evidence="6 7" id="KW-0472">Membrane</keyword>
<keyword evidence="4 7" id="KW-0812">Transmembrane</keyword>
<dbReference type="SUPFAM" id="SSF103473">
    <property type="entry name" value="MFS general substrate transporter"/>
    <property type="match status" value="1"/>
</dbReference>
<feature type="region of interest" description="Disordered" evidence="8">
    <location>
        <begin position="193"/>
        <end position="257"/>
    </location>
</feature>
<feature type="transmembrane region" description="Helical" evidence="7">
    <location>
        <begin position="81"/>
        <end position="99"/>
    </location>
</feature>
<evidence type="ECO:0000256" key="8">
    <source>
        <dbReference type="SAM" id="MobiDB-lite"/>
    </source>
</evidence>
<evidence type="ECO:0000256" key="5">
    <source>
        <dbReference type="ARBA" id="ARBA00022989"/>
    </source>
</evidence>
<dbReference type="PANTHER" id="PTHR11660:SF57">
    <property type="entry name" value="SOLUTE CARRIER FAMILY 40 MEMBER"/>
    <property type="match status" value="1"/>
</dbReference>
<feature type="compositionally biased region" description="Acidic residues" evidence="8">
    <location>
        <begin position="205"/>
        <end position="214"/>
    </location>
</feature>
<protein>
    <recommendedName>
        <fullName evidence="7">Solute carrier family 40 member</fullName>
    </recommendedName>
</protein>
<comment type="subcellular location">
    <subcellularLocation>
        <location evidence="1 7">Membrane</location>
        <topology evidence="1 7">Multi-pass membrane protein</topology>
    </subcellularLocation>
</comment>
<dbReference type="AlphaFoldDB" id="A0AAV7ZFP0"/>
<feature type="compositionally biased region" description="Basic and acidic residues" evidence="8">
    <location>
        <begin position="194"/>
        <end position="204"/>
    </location>
</feature>
<feature type="transmembrane region" description="Helical" evidence="7">
    <location>
        <begin position="46"/>
        <end position="69"/>
    </location>
</feature>
<evidence type="ECO:0000313" key="9">
    <source>
        <dbReference type="EMBL" id="KAJ3439721.1"/>
    </source>
</evidence>
<feature type="transmembrane region" description="Helical" evidence="7">
    <location>
        <begin position="142"/>
        <end position="167"/>
    </location>
</feature>
<dbReference type="Gene3D" id="1.20.1250.20">
    <property type="entry name" value="MFS general substrate transporter like domains"/>
    <property type="match status" value="1"/>
</dbReference>
<name>A0AAV7ZFP0_9EUKA</name>
<dbReference type="EMBL" id="JANTQA010000032">
    <property type="protein sequence ID" value="KAJ3439721.1"/>
    <property type="molecule type" value="Genomic_DNA"/>
</dbReference>
<feature type="transmembrane region" description="Helical" evidence="7">
    <location>
        <begin position="267"/>
        <end position="291"/>
    </location>
</feature>
<feature type="transmembrane region" description="Helical" evidence="7">
    <location>
        <begin position="425"/>
        <end position="444"/>
    </location>
</feature>
<feature type="transmembrane region" description="Helical" evidence="7">
    <location>
        <begin position="12"/>
        <end position="34"/>
    </location>
</feature>
<gene>
    <name evidence="9" type="ORF">M0812_15760</name>
</gene>
<keyword evidence="5 7" id="KW-1133">Transmembrane helix</keyword>
<comment type="similarity">
    <text evidence="2 7">Belongs to the ferroportin (FP) (TC 2.A.100) family. SLC40A subfamily.</text>
</comment>
<dbReference type="PANTHER" id="PTHR11660">
    <property type="entry name" value="SOLUTE CARRIER FAMILY 40 MEMBER"/>
    <property type="match status" value="1"/>
</dbReference>
<evidence type="ECO:0000256" key="2">
    <source>
        <dbReference type="ARBA" id="ARBA00006279"/>
    </source>
</evidence>
<evidence type="ECO:0000256" key="6">
    <source>
        <dbReference type="ARBA" id="ARBA00023136"/>
    </source>
</evidence>
<feature type="region of interest" description="Disordered" evidence="8">
    <location>
        <begin position="459"/>
        <end position="488"/>
    </location>
</feature>
<sequence>MPIVLMEIFIDTLLPSALFALVTSLLPVIGMLTLSKKVDTTDRYKFVRNALSIQNIGVVASVGVVIYIWYLDRKSLWKSSIFWVLFIFLLIVSSIGVLCSALQNISITKDWVVVICQGSSDLLANLNSVIRRIDLTNAVISPIAFSIIIEYSTILAGLLFIGIWNALSFFPELKILKWIYQFIPELRNKKSSKKEKNTNYKDEDYTTDNDGDGDGFEKKQLTKDQIDSDSDLSNKSKNSSGNENDEKENQKKKKQRKGLHLFSHHRVFYASLSFAMLFFTVLDFSVLYVSFLVYKDLPFAVIGIGRGLNALFGIIGTWIAPKLLSRFGIKRTGLIATILQLLFISSGTFLFFVFDQSIYWYLAGVIISRIFLWCTDLVNTQIMQTLVEEDNRGVINGMQSAICGVSTMASYVVCLFYSDPKDFDMLSYFSLATVVLSLIFYLVFMKKCEISEEEENFKKKNPSVKGNDKKLINENDEDSGTGSDLDNDKILSSIDSNLDLYSDSDSKMSSQEEKL</sequence>
<feature type="compositionally biased region" description="Low complexity" evidence="8">
    <location>
        <begin position="231"/>
        <end position="242"/>
    </location>
</feature>
<feature type="transmembrane region" description="Helical" evidence="7">
    <location>
        <begin position="358"/>
        <end position="379"/>
    </location>
</feature>
<proteinExistence type="inferred from homology"/>
<keyword evidence="3 7" id="KW-0813">Transport</keyword>
<comment type="function">
    <text evidence="7">May be involved in iron transport and iron homeostasis.</text>
</comment>